<evidence type="ECO:0000313" key="3">
    <source>
        <dbReference type="EMBL" id="KAG7392177.1"/>
    </source>
</evidence>
<feature type="domain" description="WRKY19-like zinc finger" evidence="2">
    <location>
        <begin position="233"/>
        <end position="255"/>
    </location>
</feature>
<accession>A0A8T1WEM8</accession>
<evidence type="ECO:0000259" key="2">
    <source>
        <dbReference type="Pfam" id="PF24906"/>
    </source>
</evidence>
<dbReference type="Proteomes" id="UP000694044">
    <property type="component" value="Unassembled WGS sequence"/>
</dbReference>
<comment type="caution">
    <text evidence="3">The sequence shown here is derived from an EMBL/GenBank/DDBJ whole genome shotgun (WGS) entry which is preliminary data.</text>
</comment>
<protein>
    <recommendedName>
        <fullName evidence="2">WRKY19-like zinc finger domain-containing protein</fullName>
    </recommendedName>
</protein>
<dbReference type="EMBL" id="JAGDFM010000013">
    <property type="protein sequence ID" value="KAG7392177.1"/>
    <property type="molecule type" value="Genomic_DNA"/>
</dbReference>
<proteinExistence type="predicted"/>
<dbReference type="OrthoDB" id="77038at2759"/>
<keyword evidence="4" id="KW-1185">Reference proteome</keyword>
<gene>
    <name evidence="3" type="ORF">PHYPSEUDO_001900</name>
</gene>
<sequence>MAWNSPPDYQFPSYPLSQHQQSCGDVEEEKTHEAQQDAVLLPDNQYSLQASASSSSLATYKTEPAVVFENNVAGAMLLQPLSLPQLEDAAELRQLLPPQTGAFPDTTFLRPNQQQLSQIEHGQLQPQFSARRAEPCIGKSYVSSVPVFSDFYEPLPLLPQSDFRPCMGYQFQADFPVVHNTLPPSFSSPPQQPVVPLMEVPKLSPERRKLCSEDGCKNQARAFGRCKRHGGSKRCSSPGCDKSVQSRGLCIRHGGGSRCQESGCTRASQSFGKCKLHGGGRPCSVAGCKKRAHLKRLCRKHGGGIKCCITGCEKWAQSHGMCMKHVKEVLPPDET</sequence>
<dbReference type="PANTHER" id="PTHR31827:SF1">
    <property type="entry name" value="EMB|CAB89363.1"/>
    <property type="match status" value="1"/>
</dbReference>
<dbReference type="AlphaFoldDB" id="A0A8T1WEM8"/>
<evidence type="ECO:0000313" key="4">
    <source>
        <dbReference type="Proteomes" id="UP000694044"/>
    </source>
</evidence>
<name>A0A8T1WEM8_9STRA</name>
<feature type="region of interest" description="Disordered" evidence="1">
    <location>
        <begin position="1"/>
        <end position="35"/>
    </location>
</feature>
<organism evidence="3 4">
    <name type="scientific">Phytophthora pseudosyringae</name>
    <dbReference type="NCBI Taxonomy" id="221518"/>
    <lineage>
        <taxon>Eukaryota</taxon>
        <taxon>Sar</taxon>
        <taxon>Stramenopiles</taxon>
        <taxon>Oomycota</taxon>
        <taxon>Peronosporomycetes</taxon>
        <taxon>Peronosporales</taxon>
        <taxon>Peronosporaceae</taxon>
        <taxon>Phytophthora</taxon>
    </lineage>
</organism>
<dbReference type="PANTHER" id="PTHR31827">
    <property type="entry name" value="EMB|CAB89363.1"/>
    <property type="match status" value="1"/>
</dbReference>
<reference evidence="3" key="1">
    <citation type="submission" date="2021-02" db="EMBL/GenBank/DDBJ databases">
        <authorList>
            <person name="Palmer J.M."/>
        </authorList>
    </citation>
    <scope>NUCLEOTIDE SEQUENCE</scope>
    <source>
        <strain evidence="3">SCRP734</strain>
    </source>
</reference>
<dbReference type="InterPro" id="IPR056866">
    <property type="entry name" value="Znf_WRKY19"/>
</dbReference>
<dbReference type="Pfam" id="PF24906">
    <property type="entry name" value="Zf_WRKY19"/>
    <property type="match status" value="1"/>
</dbReference>
<evidence type="ECO:0000256" key="1">
    <source>
        <dbReference type="SAM" id="MobiDB-lite"/>
    </source>
</evidence>